<evidence type="ECO:0000256" key="1">
    <source>
        <dbReference type="ARBA" id="ARBA00004651"/>
    </source>
</evidence>
<comment type="caution">
    <text evidence="7">The sequence shown here is derived from an EMBL/GenBank/DDBJ whole genome shotgun (WGS) entry which is preliminary data.</text>
</comment>
<feature type="transmembrane region" description="Helical" evidence="6">
    <location>
        <begin position="21"/>
        <end position="38"/>
    </location>
</feature>
<evidence type="ECO:0000256" key="5">
    <source>
        <dbReference type="ARBA" id="ARBA00023136"/>
    </source>
</evidence>
<feature type="transmembrane region" description="Helical" evidence="6">
    <location>
        <begin position="302"/>
        <end position="319"/>
    </location>
</feature>
<name>A0ABV6ACC7_9PSEU</name>
<dbReference type="RefSeq" id="WP_377862476.1">
    <property type="nucleotide sequence ID" value="NZ_JBHLZU010000036.1"/>
</dbReference>
<dbReference type="InterPro" id="IPR001851">
    <property type="entry name" value="ABC_transp_permease"/>
</dbReference>
<feature type="transmembrane region" description="Helical" evidence="6">
    <location>
        <begin position="123"/>
        <end position="143"/>
    </location>
</feature>
<evidence type="ECO:0000256" key="3">
    <source>
        <dbReference type="ARBA" id="ARBA00022692"/>
    </source>
</evidence>
<sequence length="324" mass="32515">MSAAQDTAARSGRLAGLVQRHGALGVLVLLLVVGGLAFDTFLTAYNLGNLAVQASFLAVIALGMTMVIVSGGIDLSVGSVYALSGVLAAYASRWGPLAALLVPLAVAAAIGLAQGLLVGRAKLAPFIVTLGGLLFARGLLQFITTEGSETYLVPRESAFLQLGQGTVLGVGMPVLIVVVLYLLGGTVLQRTRFGMRLFAIGGGEDAANLMGLSVTSTKVGVYVLSATLAGLAGTMNAAQLGSGVTVIGVGLELNAIAAVVIGGTLLTGGSGSVSGTLAGVALLFVIQDLINQVGGFNSNLQAVVSGAVLVTVVVLQTLLSRTRR</sequence>
<organism evidence="7 8">
    <name type="scientific">Allokutzneria oryzae</name>
    <dbReference type="NCBI Taxonomy" id="1378989"/>
    <lineage>
        <taxon>Bacteria</taxon>
        <taxon>Bacillati</taxon>
        <taxon>Actinomycetota</taxon>
        <taxon>Actinomycetes</taxon>
        <taxon>Pseudonocardiales</taxon>
        <taxon>Pseudonocardiaceae</taxon>
        <taxon>Allokutzneria</taxon>
    </lineage>
</organism>
<dbReference type="PANTHER" id="PTHR32196">
    <property type="entry name" value="ABC TRANSPORTER PERMEASE PROTEIN YPHD-RELATED-RELATED"/>
    <property type="match status" value="1"/>
</dbReference>
<accession>A0ABV6ACC7</accession>
<feature type="transmembrane region" description="Helical" evidence="6">
    <location>
        <begin position="163"/>
        <end position="188"/>
    </location>
</feature>
<proteinExistence type="predicted"/>
<feature type="transmembrane region" description="Helical" evidence="6">
    <location>
        <begin position="50"/>
        <end position="68"/>
    </location>
</feature>
<feature type="transmembrane region" description="Helical" evidence="6">
    <location>
        <begin position="97"/>
        <end position="116"/>
    </location>
</feature>
<evidence type="ECO:0000313" key="7">
    <source>
        <dbReference type="EMBL" id="MFB9909569.1"/>
    </source>
</evidence>
<feature type="transmembrane region" description="Helical" evidence="6">
    <location>
        <begin position="273"/>
        <end position="290"/>
    </location>
</feature>
<protein>
    <submittedName>
        <fullName evidence="7">ABC transporter permease</fullName>
    </submittedName>
</protein>
<keyword evidence="5 6" id="KW-0472">Membrane</keyword>
<evidence type="ECO:0000256" key="2">
    <source>
        <dbReference type="ARBA" id="ARBA00022475"/>
    </source>
</evidence>
<evidence type="ECO:0000256" key="4">
    <source>
        <dbReference type="ARBA" id="ARBA00022989"/>
    </source>
</evidence>
<dbReference type="EMBL" id="JBHLZU010000036">
    <property type="protein sequence ID" value="MFB9909569.1"/>
    <property type="molecule type" value="Genomic_DNA"/>
</dbReference>
<dbReference type="CDD" id="cd06579">
    <property type="entry name" value="TM_PBP1_transp_AraH_like"/>
    <property type="match status" value="1"/>
</dbReference>
<dbReference type="PANTHER" id="PTHR32196:SF72">
    <property type="entry name" value="RIBOSE IMPORT PERMEASE PROTEIN RBSC"/>
    <property type="match status" value="1"/>
</dbReference>
<evidence type="ECO:0000256" key="6">
    <source>
        <dbReference type="SAM" id="Phobius"/>
    </source>
</evidence>
<keyword evidence="8" id="KW-1185">Reference proteome</keyword>
<keyword evidence="4 6" id="KW-1133">Transmembrane helix</keyword>
<evidence type="ECO:0000313" key="8">
    <source>
        <dbReference type="Proteomes" id="UP001589693"/>
    </source>
</evidence>
<gene>
    <name evidence="7" type="ORF">ACFFQA_37020</name>
</gene>
<dbReference type="Pfam" id="PF02653">
    <property type="entry name" value="BPD_transp_2"/>
    <property type="match status" value="1"/>
</dbReference>
<feature type="transmembrane region" description="Helical" evidence="6">
    <location>
        <begin position="244"/>
        <end position="266"/>
    </location>
</feature>
<keyword evidence="3 6" id="KW-0812">Transmembrane</keyword>
<reference evidence="7 8" key="1">
    <citation type="submission" date="2024-09" db="EMBL/GenBank/DDBJ databases">
        <authorList>
            <person name="Sun Q."/>
            <person name="Mori K."/>
        </authorList>
    </citation>
    <scope>NUCLEOTIDE SEQUENCE [LARGE SCALE GENOMIC DNA]</scope>
    <source>
        <strain evidence="7 8">TBRC 7907</strain>
    </source>
</reference>
<keyword evidence="2" id="KW-1003">Cell membrane</keyword>
<comment type="subcellular location">
    <subcellularLocation>
        <location evidence="1">Cell membrane</location>
        <topology evidence="1">Multi-pass membrane protein</topology>
    </subcellularLocation>
</comment>
<dbReference type="Proteomes" id="UP001589693">
    <property type="component" value="Unassembled WGS sequence"/>
</dbReference>